<feature type="binding site" evidence="13">
    <location>
        <position position="132"/>
    </location>
    <ligand>
        <name>Zn(2+)</name>
        <dbReference type="ChEBI" id="CHEBI:29105"/>
        <note>catalytic</note>
    </ligand>
</feature>
<feature type="domain" description="CUB" evidence="16">
    <location>
        <begin position="267"/>
        <end position="385"/>
    </location>
</feature>
<dbReference type="SUPFAM" id="SSF49854">
    <property type="entry name" value="Spermadhesin, CUB domain"/>
    <property type="match status" value="1"/>
</dbReference>
<evidence type="ECO:0000256" key="11">
    <source>
        <dbReference type="PIRNR" id="PIRNR036365"/>
    </source>
</evidence>
<dbReference type="GO" id="GO:0018996">
    <property type="term" value="P:molting cycle, collagen and cuticulin-based cuticle"/>
    <property type="evidence" value="ECO:0007669"/>
    <property type="project" value="InterPro"/>
</dbReference>
<dbReference type="PROSITE" id="PS51864">
    <property type="entry name" value="ASTACIN"/>
    <property type="match status" value="1"/>
</dbReference>
<evidence type="ECO:0000256" key="9">
    <source>
        <dbReference type="ARBA" id="ARBA00023157"/>
    </source>
</evidence>
<evidence type="ECO:0000256" key="8">
    <source>
        <dbReference type="ARBA" id="ARBA00023049"/>
    </source>
</evidence>
<dbReference type="Gene3D" id="2.60.120.290">
    <property type="entry name" value="Spermadhesin, CUB domain"/>
    <property type="match status" value="1"/>
</dbReference>
<reference evidence="19" key="1">
    <citation type="journal article" date="2015" name="Nat. Genet.">
        <title>The genome and transcriptome of the zoonotic hookworm Ancylostoma ceylanicum identify infection-specific gene families.</title>
        <authorList>
            <person name="Schwarz E.M."/>
            <person name="Hu Y."/>
            <person name="Antoshechkin I."/>
            <person name="Miller M.M."/>
            <person name="Sternberg P.W."/>
            <person name="Aroian R.V."/>
        </authorList>
    </citation>
    <scope>NUCLEOTIDE SEQUENCE</scope>
    <source>
        <strain evidence="19">HY135</strain>
    </source>
</reference>
<feature type="compositionally biased region" description="Polar residues" evidence="15">
    <location>
        <begin position="12"/>
        <end position="21"/>
    </location>
</feature>
<dbReference type="GO" id="GO:0006508">
    <property type="term" value="P:proteolysis"/>
    <property type="evidence" value="ECO:0007669"/>
    <property type="project" value="UniProtKB-KW"/>
</dbReference>
<feature type="region of interest" description="Disordered" evidence="15">
    <location>
        <begin position="1"/>
        <end position="21"/>
    </location>
</feature>
<evidence type="ECO:0000256" key="1">
    <source>
        <dbReference type="ARBA" id="ARBA00004613"/>
    </source>
</evidence>
<evidence type="ECO:0000256" key="3">
    <source>
        <dbReference type="ARBA" id="ARBA00022536"/>
    </source>
</evidence>
<protein>
    <recommendedName>
        <fullName evidence="11">Zinc metalloproteinase</fullName>
    </recommendedName>
</protein>
<dbReference type="STRING" id="53326.A0A016S8T8"/>
<comment type="caution">
    <text evidence="18">The sequence shown here is derived from an EMBL/GenBank/DDBJ whole genome shotgun (WGS) entry which is preliminary data.</text>
</comment>
<dbReference type="InterPro" id="IPR024079">
    <property type="entry name" value="MetalloPept_cat_dom_sf"/>
</dbReference>
<feature type="binding site" evidence="13">
    <location>
        <position position="126"/>
    </location>
    <ligand>
        <name>Zn(2+)</name>
        <dbReference type="ChEBI" id="CHEBI:29105"/>
        <note>catalytic</note>
    </ligand>
</feature>
<dbReference type="InterPro" id="IPR001506">
    <property type="entry name" value="Peptidase_M12A"/>
</dbReference>
<evidence type="ECO:0000256" key="15">
    <source>
        <dbReference type="SAM" id="MobiDB-lite"/>
    </source>
</evidence>
<dbReference type="InterPro" id="IPR000859">
    <property type="entry name" value="CUB_dom"/>
</dbReference>
<keyword evidence="7 13" id="KW-0862">Zinc</keyword>
<dbReference type="InterPro" id="IPR017050">
    <property type="entry name" value="Metallopeptidase_nem"/>
</dbReference>
<dbReference type="GO" id="GO:0008270">
    <property type="term" value="F:zinc ion binding"/>
    <property type="evidence" value="ECO:0007669"/>
    <property type="project" value="UniProtKB-UniRule"/>
</dbReference>
<keyword evidence="10" id="KW-0325">Glycoprotein</keyword>
<dbReference type="PANTHER" id="PTHR10127">
    <property type="entry name" value="DISCOIDIN, CUB, EGF, LAMININ , AND ZINC METALLOPROTEASE DOMAIN CONTAINING"/>
    <property type="match status" value="1"/>
</dbReference>
<dbReference type="SMART" id="SM00235">
    <property type="entry name" value="ZnMc"/>
    <property type="match status" value="1"/>
</dbReference>
<gene>
    <name evidence="18" type="primary">Acey_s0273.g978</name>
    <name evidence="18" type="ORF">Y032_0273g978</name>
</gene>
<dbReference type="OrthoDB" id="5819035at2759"/>
<evidence type="ECO:0000259" key="17">
    <source>
        <dbReference type="PROSITE" id="PS51864"/>
    </source>
</evidence>
<evidence type="ECO:0000256" key="12">
    <source>
        <dbReference type="PROSITE-ProRule" id="PRU00059"/>
    </source>
</evidence>
<dbReference type="AlphaFoldDB" id="A0A016S8T8"/>
<keyword evidence="6 13" id="KW-0378">Hydrolase</keyword>
<keyword evidence="3" id="KW-0245">EGF-like domain</keyword>
<comment type="caution">
    <text evidence="12">Lacks conserved residue(s) required for the propagation of feature annotation.</text>
</comment>
<comment type="subcellular location">
    <subcellularLocation>
        <location evidence="1 11">Secreted</location>
    </subcellularLocation>
</comment>
<keyword evidence="4 13" id="KW-0645">Protease</keyword>
<evidence type="ECO:0000256" key="2">
    <source>
        <dbReference type="ARBA" id="ARBA00022525"/>
    </source>
</evidence>
<evidence type="ECO:0000256" key="4">
    <source>
        <dbReference type="ARBA" id="ARBA00022670"/>
    </source>
</evidence>
<dbReference type="EMBL" id="JARK01001609">
    <property type="protein sequence ID" value="EYB86777.1"/>
    <property type="molecule type" value="Genomic_DNA"/>
</dbReference>
<dbReference type="InterPro" id="IPR006026">
    <property type="entry name" value="Peptidase_Metallo"/>
</dbReference>
<dbReference type="Gene3D" id="3.40.390.10">
    <property type="entry name" value="Collagenase (Catalytic Domain)"/>
    <property type="match status" value="1"/>
</dbReference>
<comment type="cofactor">
    <cofactor evidence="13 14">
        <name>Zn(2+)</name>
        <dbReference type="ChEBI" id="CHEBI:29105"/>
    </cofactor>
    <text evidence="13 14">Binds 1 zinc ion per subunit.</text>
</comment>
<keyword evidence="19" id="KW-1185">Reference proteome</keyword>
<name>A0A016S8T8_9BILA</name>
<proteinExistence type="predicted"/>
<dbReference type="PROSITE" id="PS01180">
    <property type="entry name" value="CUB"/>
    <property type="match status" value="1"/>
</dbReference>
<dbReference type="GO" id="GO:0004222">
    <property type="term" value="F:metalloendopeptidase activity"/>
    <property type="evidence" value="ECO:0007669"/>
    <property type="project" value="UniProtKB-UniRule"/>
</dbReference>
<dbReference type="PANTHER" id="PTHR10127:SF891">
    <property type="entry name" value="ZINC METALLOPROTEINASE NAS-29"/>
    <property type="match status" value="1"/>
</dbReference>
<dbReference type="Proteomes" id="UP000024635">
    <property type="component" value="Unassembled WGS sequence"/>
</dbReference>
<evidence type="ECO:0000256" key="13">
    <source>
        <dbReference type="PROSITE-ProRule" id="PRU01211"/>
    </source>
</evidence>
<feature type="domain" description="Peptidase M12A" evidence="17">
    <location>
        <begin position="30"/>
        <end position="223"/>
    </location>
</feature>
<dbReference type="SUPFAM" id="SSF55486">
    <property type="entry name" value="Metalloproteases ('zincins'), catalytic domain"/>
    <property type="match status" value="1"/>
</dbReference>
<keyword evidence="9" id="KW-1015">Disulfide bond</keyword>
<evidence type="ECO:0000256" key="5">
    <source>
        <dbReference type="ARBA" id="ARBA00022723"/>
    </source>
</evidence>
<organism evidence="18 19">
    <name type="scientific">Ancylostoma ceylanicum</name>
    <dbReference type="NCBI Taxonomy" id="53326"/>
    <lineage>
        <taxon>Eukaryota</taxon>
        <taxon>Metazoa</taxon>
        <taxon>Ecdysozoa</taxon>
        <taxon>Nematoda</taxon>
        <taxon>Chromadorea</taxon>
        <taxon>Rhabditida</taxon>
        <taxon>Rhabditina</taxon>
        <taxon>Rhabditomorpha</taxon>
        <taxon>Strongyloidea</taxon>
        <taxon>Ancylostomatidae</taxon>
        <taxon>Ancylostomatinae</taxon>
        <taxon>Ancylostoma</taxon>
    </lineage>
</organism>
<keyword evidence="8 13" id="KW-0482">Metalloprotease</keyword>
<keyword evidence="5 13" id="KW-0479">Metal-binding</keyword>
<evidence type="ECO:0000256" key="7">
    <source>
        <dbReference type="ARBA" id="ARBA00022833"/>
    </source>
</evidence>
<keyword evidence="2 11" id="KW-0964">Secreted</keyword>
<feature type="active site" evidence="13">
    <location>
        <position position="123"/>
    </location>
</feature>
<dbReference type="InterPro" id="IPR035914">
    <property type="entry name" value="Sperma_CUB_dom_sf"/>
</dbReference>
<evidence type="ECO:0000313" key="18">
    <source>
        <dbReference type="EMBL" id="EYB86777.1"/>
    </source>
</evidence>
<dbReference type="Pfam" id="PF01400">
    <property type="entry name" value="Astacin"/>
    <property type="match status" value="1"/>
</dbReference>
<feature type="binding site" evidence="13">
    <location>
        <position position="122"/>
    </location>
    <ligand>
        <name>Zn(2+)</name>
        <dbReference type="ChEBI" id="CHEBI:29105"/>
        <note>catalytic</note>
    </ligand>
</feature>
<evidence type="ECO:0000256" key="6">
    <source>
        <dbReference type="ARBA" id="ARBA00022801"/>
    </source>
</evidence>
<dbReference type="GO" id="GO:0005576">
    <property type="term" value="C:extracellular region"/>
    <property type="evidence" value="ECO:0007669"/>
    <property type="project" value="UniProtKB-SubCell"/>
</dbReference>
<evidence type="ECO:0000256" key="10">
    <source>
        <dbReference type="ARBA" id="ARBA00023180"/>
    </source>
</evidence>
<accession>A0A016S8T8</accession>
<dbReference type="PIRSF" id="PIRSF036365">
    <property type="entry name" value="Astacin_nematoda"/>
    <property type="match status" value="1"/>
</dbReference>
<evidence type="ECO:0000313" key="19">
    <source>
        <dbReference type="Proteomes" id="UP000024635"/>
    </source>
</evidence>
<dbReference type="PRINTS" id="PR00480">
    <property type="entry name" value="ASTACIN"/>
</dbReference>
<evidence type="ECO:0000259" key="16">
    <source>
        <dbReference type="PROSITE" id="PS01180"/>
    </source>
</evidence>
<feature type="compositionally biased region" description="Basic and acidic residues" evidence="15">
    <location>
        <begin position="1"/>
        <end position="10"/>
    </location>
</feature>
<sequence length="430" mass="48833">MNCSFRREQHAQLGNTKSGSSIAGMRRKRQAYKGGKFMWKDGMNYKFETGTSEQVKKDFANAAKAWSQDTCVDIRLNSSGKWNEGLHVTALYDACASDVGKVGGWQYLYLGRYCEGFGGIAHELGHALGLVHTMSRSDRDDYILVDLINMKPEYAEEFKKHSPVRSYGIGYEYGSIMHYGQRSVFLPQAYLIIPFDSKYKNTLGSQMISFADLTLINRHYKCTEKCDSKSSAVCKNRGYPHPRDCSRCLCPSGYGGKDCSERPSDGCGHELEASKTWQNVSITIRNDDPKQYLDGYKKCIYWIKSPEGTRMKIRLETIRFQSTAGCSNDGIEIKAKKDITLTGYRFCYEEDEDLVLSPRFSTAPVIVYSRVNITSTAIISYRYVLYLKHSSAATQIRVKCGFGSRCHRLPVYMKTISGYSQQKERNDVKR</sequence>
<evidence type="ECO:0000256" key="14">
    <source>
        <dbReference type="RuleBase" id="RU361183"/>
    </source>
</evidence>